<accession>A0ABP7ND50</accession>
<organism evidence="1 2">
    <name type="scientific">Streptomyces gulbargensis</name>
    <dbReference type="NCBI Taxonomy" id="364901"/>
    <lineage>
        <taxon>Bacteria</taxon>
        <taxon>Bacillati</taxon>
        <taxon>Actinomycetota</taxon>
        <taxon>Actinomycetes</taxon>
        <taxon>Kitasatosporales</taxon>
        <taxon>Streptomycetaceae</taxon>
        <taxon>Streptomyces</taxon>
    </lineage>
</organism>
<gene>
    <name evidence="1" type="ORF">GCM10022244_58880</name>
</gene>
<evidence type="ECO:0000313" key="2">
    <source>
        <dbReference type="Proteomes" id="UP001501000"/>
    </source>
</evidence>
<protein>
    <submittedName>
        <fullName evidence="1">DUF2797 domain-containing protein</fullName>
    </submittedName>
</protein>
<comment type="caution">
    <text evidence="1">The sequence shown here is derived from an EMBL/GenBank/DDBJ whole genome shotgun (WGS) entry which is preliminary data.</text>
</comment>
<name>A0ABP7ND50_9ACTN</name>
<evidence type="ECO:0000313" key="1">
    <source>
        <dbReference type="EMBL" id="GAA3943303.1"/>
    </source>
</evidence>
<reference evidence="2" key="1">
    <citation type="journal article" date="2019" name="Int. J. Syst. Evol. Microbiol.">
        <title>The Global Catalogue of Microorganisms (GCM) 10K type strain sequencing project: providing services to taxonomists for standard genome sequencing and annotation.</title>
        <authorList>
            <consortium name="The Broad Institute Genomics Platform"/>
            <consortium name="The Broad Institute Genome Sequencing Center for Infectious Disease"/>
            <person name="Wu L."/>
            <person name="Ma J."/>
        </authorList>
    </citation>
    <scope>NUCLEOTIDE SEQUENCE [LARGE SCALE GENOMIC DNA]</scope>
    <source>
        <strain evidence="2">JCM 16956</strain>
    </source>
</reference>
<proteinExistence type="predicted"/>
<dbReference type="InterPro" id="IPR021246">
    <property type="entry name" value="DUF2797"/>
</dbReference>
<dbReference type="Proteomes" id="UP001501000">
    <property type="component" value="Unassembled WGS sequence"/>
</dbReference>
<sequence>MSRRAAVRETGANVVEGGAGGVEWRCRGITWDGGVPGLRWHGGRVSPLVYGRDLAFRAVGVRRCAGARGTPCPLGAGIPGRATGGRCPECARLDRAHSVAADTLADDPRPYRVYLAWFGPGITKVGITGEARGDSRLLEQGAVTFSWLGRGPLMAARRTEEVLRQALGIPDRVPYERKRAARHALPDAVERAREIEELHRRAGAVGGWTETLEPLPCEPRDHASAFGLDRPGGLPPLAGTVTELVDGGVVTGRLLAAAGPDVHLLDPTGRCLALDTRLMGGWALERAGGGAGSAVEGTAFSVPVSGVVSPDRQQGLF</sequence>
<dbReference type="Pfam" id="PF10977">
    <property type="entry name" value="DUF2797"/>
    <property type="match status" value="1"/>
</dbReference>
<dbReference type="EMBL" id="BAABAJ010000036">
    <property type="protein sequence ID" value="GAA3943303.1"/>
    <property type="molecule type" value="Genomic_DNA"/>
</dbReference>
<keyword evidence="2" id="KW-1185">Reference proteome</keyword>